<accession>A0A9D6V3U4</accession>
<dbReference type="InterPro" id="IPR000178">
    <property type="entry name" value="TF_IF2_bacterial-like"/>
</dbReference>
<name>A0A9D6V3U4_9BACT</name>
<dbReference type="EMBL" id="JACRDE010000468">
    <property type="protein sequence ID" value="MBI5251378.1"/>
    <property type="molecule type" value="Genomic_DNA"/>
</dbReference>
<comment type="similarity">
    <text evidence="2 10">Belongs to the TRAFAC class translation factor GTPase superfamily. Classic translation factor GTPase family. IF-2 subfamily.</text>
</comment>
<dbReference type="PANTHER" id="PTHR43381">
    <property type="entry name" value="TRANSLATION INITIATION FACTOR IF-2-RELATED"/>
    <property type="match status" value="1"/>
</dbReference>
<dbReference type="SUPFAM" id="SSF50447">
    <property type="entry name" value="Translation proteins"/>
    <property type="match status" value="2"/>
</dbReference>
<evidence type="ECO:0000256" key="5">
    <source>
        <dbReference type="ARBA" id="ARBA00022540"/>
    </source>
</evidence>
<feature type="compositionally biased region" description="Pro residues" evidence="11">
    <location>
        <begin position="97"/>
        <end position="108"/>
    </location>
</feature>
<dbReference type="PANTHER" id="PTHR43381:SF5">
    <property type="entry name" value="TR-TYPE G DOMAIN-CONTAINING PROTEIN"/>
    <property type="match status" value="1"/>
</dbReference>
<evidence type="ECO:0000256" key="2">
    <source>
        <dbReference type="ARBA" id="ARBA00007733"/>
    </source>
</evidence>
<dbReference type="Gene3D" id="3.40.50.300">
    <property type="entry name" value="P-loop containing nucleotide triphosphate hydrolases"/>
    <property type="match status" value="1"/>
</dbReference>
<evidence type="ECO:0000256" key="1">
    <source>
        <dbReference type="ARBA" id="ARBA00004496"/>
    </source>
</evidence>
<dbReference type="InterPro" id="IPR004161">
    <property type="entry name" value="EFTu-like_2"/>
</dbReference>
<evidence type="ECO:0000256" key="9">
    <source>
        <dbReference type="NCBIfam" id="TIGR00487"/>
    </source>
</evidence>
<feature type="compositionally biased region" description="Low complexity" evidence="11">
    <location>
        <begin position="137"/>
        <end position="149"/>
    </location>
</feature>
<feature type="compositionally biased region" description="Polar residues" evidence="11">
    <location>
        <begin position="117"/>
        <end position="131"/>
    </location>
</feature>
<feature type="compositionally biased region" description="Basic and acidic residues" evidence="11">
    <location>
        <begin position="200"/>
        <end position="210"/>
    </location>
</feature>
<dbReference type="InterPro" id="IPR005225">
    <property type="entry name" value="Small_GTP-bd"/>
</dbReference>
<evidence type="ECO:0000256" key="3">
    <source>
        <dbReference type="ARBA" id="ARBA00020675"/>
    </source>
</evidence>
<feature type="compositionally biased region" description="Basic and acidic residues" evidence="11">
    <location>
        <begin position="42"/>
        <end position="61"/>
    </location>
</feature>
<feature type="region of interest" description="Disordered" evidence="11">
    <location>
        <begin position="1"/>
        <end position="321"/>
    </location>
</feature>
<dbReference type="NCBIfam" id="TIGR00231">
    <property type="entry name" value="small_GTP"/>
    <property type="match status" value="1"/>
</dbReference>
<dbReference type="AlphaFoldDB" id="A0A9D6V3U4"/>
<dbReference type="InterPro" id="IPR044145">
    <property type="entry name" value="IF2_II"/>
</dbReference>
<dbReference type="CDD" id="cd03702">
    <property type="entry name" value="IF2_mtIF2_II"/>
    <property type="match status" value="1"/>
</dbReference>
<dbReference type="GO" id="GO:0005829">
    <property type="term" value="C:cytosol"/>
    <property type="evidence" value="ECO:0007669"/>
    <property type="project" value="TreeGrafter"/>
</dbReference>
<feature type="domain" description="Tr-type G" evidence="12">
    <location>
        <begin position="453"/>
        <end position="622"/>
    </location>
</feature>
<dbReference type="FunFam" id="3.40.50.10050:FF:000001">
    <property type="entry name" value="Translation initiation factor IF-2"/>
    <property type="match status" value="1"/>
</dbReference>
<organism evidence="13 14">
    <name type="scientific">Desulfomonile tiedjei</name>
    <dbReference type="NCBI Taxonomy" id="2358"/>
    <lineage>
        <taxon>Bacteria</taxon>
        <taxon>Pseudomonadati</taxon>
        <taxon>Thermodesulfobacteriota</taxon>
        <taxon>Desulfomonilia</taxon>
        <taxon>Desulfomonilales</taxon>
        <taxon>Desulfomonilaceae</taxon>
        <taxon>Desulfomonile</taxon>
    </lineage>
</organism>
<feature type="compositionally biased region" description="Pro residues" evidence="11">
    <location>
        <begin position="272"/>
        <end position="282"/>
    </location>
</feature>
<comment type="subcellular location">
    <subcellularLocation>
        <location evidence="1">Cytoplasm</location>
    </subcellularLocation>
</comment>
<dbReference type="InterPro" id="IPR009000">
    <property type="entry name" value="Transl_B-barrel_sf"/>
</dbReference>
<dbReference type="InterPro" id="IPR006847">
    <property type="entry name" value="IF2_N"/>
</dbReference>
<evidence type="ECO:0000313" key="13">
    <source>
        <dbReference type="EMBL" id="MBI5251378.1"/>
    </source>
</evidence>
<dbReference type="SUPFAM" id="SSF52156">
    <property type="entry name" value="Initiation factor IF2/eIF5b, domain 3"/>
    <property type="match status" value="1"/>
</dbReference>
<keyword evidence="4" id="KW-0963">Cytoplasm</keyword>
<dbReference type="InterPro" id="IPR027417">
    <property type="entry name" value="P-loop_NTPase"/>
</dbReference>
<feature type="compositionally biased region" description="Basic and acidic residues" evidence="11">
    <location>
        <begin position="150"/>
        <end position="164"/>
    </location>
</feature>
<evidence type="ECO:0000256" key="4">
    <source>
        <dbReference type="ARBA" id="ARBA00022490"/>
    </source>
</evidence>
<dbReference type="Pfam" id="PF04760">
    <property type="entry name" value="IF2_N"/>
    <property type="match status" value="1"/>
</dbReference>
<feature type="compositionally biased region" description="Basic residues" evidence="11">
    <location>
        <begin position="347"/>
        <end position="359"/>
    </location>
</feature>
<dbReference type="SUPFAM" id="SSF52540">
    <property type="entry name" value="P-loop containing nucleoside triphosphate hydrolases"/>
    <property type="match status" value="1"/>
</dbReference>
<dbReference type="Gene3D" id="2.40.30.10">
    <property type="entry name" value="Translation factors"/>
    <property type="match status" value="2"/>
</dbReference>
<dbReference type="PROSITE" id="PS51722">
    <property type="entry name" value="G_TR_2"/>
    <property type="match status" value="1"/>
</dbReference>
<comment type="caution">
    <text evidence="13">The sequence shown here is derived from an EMBL/GenBank/DDBJ whole genome shotgun (WGS) entry which is preliminary data.</text>
</comment>
<dbReference type="GO" id="GO:0003743">
    <property type="term" value="F:translation initiation factor activity"/>
    <property type="evidence" value="ECO:0007669"/>
    <property type="project" value="UniProtKB-UniRule"/>
</dbReference>
<keyword evidence="5 10" id="KW-0396">Initiation factor</keyword>
<keyword evidence="7 10" id="KW-0648">Protein biosynthesis</keyword>
<dbReference type="InterPro" id="IPR036925">
    <property type="entry name" value="TIF_IF2_dom3_sf"/>
</dbReference>
<keyword evidence="8" id="KW-0342">GTP-binding</keyword>
<dbReference type="FunFam" id="3.40.50.300:FF:000019">
    <property type="entry name" value="Translation initiation factor IF-2"/>
    <property type="match status" value="1"/>
</dbReference>
<evidence type="ECO:0000256" key="8">
    <source>
        <dbReference type="ARBA" id="ARBA00023134"/>
    </source>
</evidence>
<dbReference type="NCBIfam" id="TIGR00487">
    <property type="entry name" value="IF-2"/>
    <property type="match status" value="1"/>
</dbReference>
<reference evidence="13" key="1">
    <citation type="submission" date="2020-07" db="EMBL/GenBank/DDBJ databases">
        <title>Huge and variable diversity of episymbiotic CPR bacteria and DPANN archaea in groundwater ecosystems.</title>
        <authorList>
            <person name="He C.Y."/>
            <person name="Keren R."/>
            <person name="Whittaker M."/>
            <person name="Farag I.F."/>
            <person name="Doudna J."/>
            <person name="Cate J.H.D."/>
            <person name="Banfield J.F."/>
        </authorList>
    </citation>
    <scope>NUCLEOTIDE SEQUENCE</scope>
    <source>
        <strain evidence="13">NC_groundwater_1664_Pr3_B-0.1um_52_9</strain>
    </source>
</reference>
<dbReference type="CDD" id="cd03692">
    <property type="entry name" value="mtIF2_IVc"/>
    <property type="match status" value="1"/>
</dbReference>
<dbReference type="Pfam" id="PF22042">
    <property type="entry name" value="EF-G_D2"/>
    <property type="match status" value="1"/>
</dbReference>
<dbReference type="InterPro" id="IPR053905">
    <property type="entry name" value="EF-G-like_DII"/>
</dbReference>
<comment type="function">
    <text evidence="10">One of the essential components for the initiation of protein synthesis. Protects formylmethionyl-tRNA from spontaneous hydrolysis and promotes its binding to the 30S ribosomal subunits. Also involved in the hydrolysis of GTP during the formation of the 70S ribosomal complex.</text>
</comment>
<evidence type="ECO:0000313" key="14">
    <source>
        <dbReference type="Proteomes" id="UP000807825"/>
    </source>
</evidence>
<dbReference type="GO" id="GO:0003924">
    <property type="term" value="F:GTPase activity"/>
    <property type="evidence" value="ECO:0007669"/>
    <property type="project" value="InterPro"/>
</dbReference>
<dbReference type="Pfam" id="PF00009">
    <property type="entry name" value="GTP_EFTU"/>
    <property type="match status" value="1"/>
</dbReference>
<feature type="compositionally biased region" description="Basic and acidic residues" evidence="11">
    <location>
        <begin position="229"/>
        <end position="271"/>
    </location>
</feature>
<feature type="region of interest" description="Disordered" evidence="11">
    <location>
        <begin position="345"/>
        <end position="373"/>
    </location>
</feature>
<dbReference type="InterPro" id="IPR000795">
    <property type="entry name" value="T_Tr_GTP-bd_dom"/>
</dbReference>
<dbReference type="FunFam" id="2.40.30.10:FF:000008">
    <property type="entry name" value="Translation initiation factor IF-2"/>
    <property type="match status" value="1"/>
</dbReference>
<dbReference type="Gene3D" id="3.40.50.10050">
    <property type="entry name" value="Translation initiation factor IF- 2, domain 3"/>
    <property type="match status" value="1"/>
</dbReference>
<feature type="non-terminal residue" evidence="13">
    <location>
        <position position="1"/>
    </location>
</feature>
<keyword evidence="6" id="KW-0547">Nucleotide-binding</keyword>
<dbReference type="HAMAP" id="MF_00100_B">
    <property type="entry name" value="IF_2_B"/>
    <property type="match status" value="1"/>
</dbReference>
<dbReference type="Pfam" id="PF03144">
    <property type="entry name" value="GTP_EFTU_D2"/>
    <property type="match status" value="1"/>
</dbReference>
<dbReference type="CDD" id="cd01887">
    <property type="entry name" value="IF2_eIF5B"/>
    <property type="match status" value="1"/>
</dbReference>
<evidence type="ECO:0000256" key="10">
    <source>
        <dbReference type="RuleBase" id="RU000644"/>
    </source>
</evidence>
<dbReference type="FunFam" id="2.40.30.10:FF:000007">
    <property type="entry name" value="Translation initiation factor IF-2"/>
    <property type="match status" value="1"/>
</dbReference>
<evidence type="ECO:0000259" key="12">
    <source>
        <dbReference type="PROSITE" id="PS51722"/>
    </source>
</evidence>
<proteinExistence type="inferred from homology"/>
<dbReference type="InterPro" id="IPR023115">
    <property type="entry name" value="TIF_IF2_dom3"/>
</dbReference>
<dbReference type="GO" id="GO:0005525">
    <property type="term" value="F:GTP binding"/>
    <property type="evidence" value="ECO:0007669"/>
    <property type="project" value="UniProtKB-KW"/>
</dbReference>
<gene>
    <name evidence="13" type="primary">infB</name>
    <name evidence="13" type="ORF">HY912_17960</name>
</gene>
<dbReference type="Proteomes" id="UP000807825">
    <property type="component" value="Unassembled WGS sequence"/>
</dbReference>
<evidence type="ECO:0000256" key="6">
    <source>
        <dbReference type="ARBA" id="ARBA00022741"/>
    </source>
</evidence>
<evidence type="ECO:0000256" key="7">
    <source>
        <dbReference type="ARBA" id="ARBA00022917"/>
    </source>
</evidence>
<feature type="compositionally biased region" description="Basic and acidic residues" evidence="11">
    <location>
        <begin position="311"/>
        <end position="321"/>
    </location>
</feature>
<dbReference type="Pfam" id="PF11987">
    <property type="entry name" value="IF-2"/>
    <property type="match status" value="1"/>
</dbReference>
<protein>
    <recommendedName>
        <fullName evidence="3 9">Translation initiation factor IF-2</fullName>
    </recommendedName>
</protein>
<sequence>MVEKRIRPTVIRRRVKPTPFSEADEPSESEVYASTPLEALEEDRPFVSTDRVESGPKDISKKPMKKIKKPEPARIIEMAPKPEPVKPVVHKETEPASPRPGVIPPPPGIDLEPSAEIISSQSEPRTRTQGTPEAELRPGAEPGPAPGSEEATKEARTIEHHEAKMGVSQPSSSGAARIIHAPGSEPRVAAPPQTEADAGSEERRGLEDRPKKKKKKEKRMQPAQIIGKVELRKEPPREPERVERVERVEVVERTDRPQRVEQRPERTDRPQAPRPAYVPPAPQRKAGPAVTQFVPEMTEEEKRKKKKKDKDKKVREVVEEKVEDKSLVRRRKEVVLRNDLYDDRVRPGKLRGKGRKTRPRKPELTTPKASKRRVKLPATVSVSSLAHKMSVKAADVIQHLMTLGVTASMNENIDYETAVIVAAEFGFEAESAEQNEKDLLPAIIKDTDQNLVSRPPVVTVMGHVDHGKTSLLDAIRSTHVIEQEAGGITQHIGAYKVRVPKGELVFLDTPGHEAFTAMRARGAQVTDFVVLVVAADDGVMDQTVEAINHARAAKVPIIVAVNKIDKPDADPDRVIRELSQHELIPEAWGGETLFAYVSAKLHQGIDEVLDLVLLQAEMMELKANPDKRATGTVIEARLDKGKGPVATVLVKEGTLKLHDPFVAGVNFGKVRAMLDHEGKAVEQAGPATPVEVHGFSAVPEAGDMFVVVEEEKIARQIGEQRQQKIREQEAAVGPASLEDLLARMHEQPTKELNIIIKADVQGSVEALKEALLGIPAQEIKVKIIHGGVGAVTESDVMLATASRAIVIGFNVRPTPKAAQIAEQEKIDIRLYTIIYEAIEEVRKAMEGMLAPIEKESVVGRAEVRQTFYIARIGVIAGCHVVSGKIERSNQVRLLRDNVVIYQGKINSMKRFKEDIKEAQEGYECGIMLENYRDVKIGDIIEAFTIEQESAKLTP</sequence>
<dbReference type="InterPro" id="IPR015760">
    <property type="entry name" value="TIF_IF2"/>
</dbReference>
<evidence type="ECO:0000256" key="11">
    <source>
        <dbReference type="SAM" id="MobiDB-lite"/>
    </source>
</evidence>